<name>A0ABW3ZBW3_9HYPH</name>
<comment type="caution">
    <text evidence="2">The sequence shown here is derived from an EMBL/GenBank/DDBJ whole genome shotgun (WGS) entry which is preliminary data.</text>
</comment>
<dbReference type="InterPro" id="IPR028973">
    <property type="entry name" value="PhnB-like"/>
</dbReference>
<dbReference type="PANTHER" id="PTHR33990">
    <property type="entry name" value="PROTEIN YJDN-RELATED"/>
    <property type="match status" value="1"/>
</dbReference>
<gene>
    <name evidence="2" type="ORF">ACFQ4O_15855</name>
</gene>
<reference evidence="3" key="1">
    <citation type="journal article" date="2019" name="Int. J. Syst. Evol. Microbiol.">
        <title>The Global Catalogue of Microorganisms (GCM) 10K type strain sequencing project: providing services to taxonomists for standard genome sequencing and annotation.</title>
        <authorList>
            <consortium name="The Broad Institute Genomics Platform"/>
            <consortium name="The Broad Institute Genome Sequencing Center for Infectious Disease"/>
            <person name="Wu L."/>
            <person name="Ma J."/>
        </authorList>
    </citation>
    <scope>NUCLEOTIDE SEQUENCE [LARGE SCALE GENOMIC DNA]</scope>
    <source>
        <strain evidence="3">CCUG 61696</strain>
    </source>
</reference>
<evidence type="ECO:0000313" key="2">
    <source>
        <dbReference type="EMBL" id="MFD1333475.1"/>
    </source>
</evidence>
<keyword evidence="3" id="KW-1185">Reference proteome</keyword>
<evidence type="ECO:0000259" key="1">
    <source>
        <dbReference type="Pfam" id="PF06983"/>
    </source>
</evidence>
<dbReference type="RefSeq" id="WP_378777059.1">
    <property type="nucleotide sequence ID" value="NZ_JBHTMX010000236.1"/>
</dbReference>
<evidence type="ECO:0000313" key="3">
    <source>
        <dbReference type="Proteomes" id="UP001597171"/>
    </source>
</evidence>
<dbReference type="PANTHER" id="PTHR33990:SF1">
    <property type="entry name" value="PROTEIN YJDN"/>
    <property type="match status" value="1"/>
</dbReference>
<dbReference type="Gene3D" id="3.10.180.10">
    <property type="entry name" value="2,3-Dihydroxybiphenyl 1,2-Dioxygenase, domain 1"/>
    <property type="match status" value="1"/>
</dbReference>
<feature type="domain" description="PhnB-like" evidence="1">
    <location>
        <begin position="3"/>
        <end position="136"/>
    </location>
</feature>
<proteinExistence type="predicted"/>
<dbReference type="SUPFAM" id="SSF54593">
    <property type="entry name" value="Glyoxalase/Bleomycin resistance protein/Dihydroxybiphenyl dioxygenase"/>
    <property type="match status" value="1"/>
</dbReference>
<dbReference type="EMBL" id="JBHTMX010000236">
    <property type="protein sequence ID" value="MFD1333475.1"/>
    <property type="molecule type" value="Genomic_DNA"/>
</dbReference>
<sequence length="139" mass="14805">MSIRPYLFFNGACEDAILFYEQVLGAERLMLMRYAEAPDPPPPEMTPAIGGRAVLHAAIRIRGAEVLMSDAGGCGAPVNGQQGFSLSLAATDADDARRLFDALSDGGEVQTPLGPTFFSPAFGMLKDRFGVPWMVVVPG</sequence>
<dbReference type="InterPro" id="IPR029068">
    <property type="entry name" value="Glyas_Bleomycin-R_OHBP_Dase"/>
</dbReference>
<dbReference type="Pfam" id="PF06983">
    <property type="entry name" value="3-dmu-9_3-mt"/>
    <property type="match status" value="1"/>
</dbReference>
<accession>A0ABW3ZBW3</accession>
<dbReference type="Proteomes" id="UP001597171">
    <property type="component" value="Unassembled WGS sequence"/>
</dbReference>
<dbReference type="CDD" id="cd06588">
    <property type="entry name" value="PhnB_like"/>
    <property type="match status" value="1"/>
</dbReference>
<protein>
    <submittedName>
        <fullName evidence="2">VOC family protein</fullName>
    </submittedName>
</protein>
<organism evidence="2 3">
    <name type="scientific">Methylopila musalis</name>
    <dbReference type="NCBI Taxonomy" id="1134781"/>
    <lineage>
        <taxon>Bacteria</taxon>
        <taxon>Pseudomonadati</taxon>
        <taxon>Pseudomonadota</taxon>
        <taxon>Alphaproteobacteria</taxon>
        <taxon>Hyphomicrobiales</taxon>
        <taxon>Methylopilaceae</taxon>
        <taxon>Methylopila</taxon>
    </lineage>
</organism>